<evidence type="ECO:0000313" key="1">
    <source>
        <dbReference type="EMBL" id="MBC2293760.1"/>
    </source>
</evidence>
<dbReference type="AlphaFoldDB" id="A0A842GAC8"/>
<dbReference type="EMBL" id="JAARZT010000020">
    <property type="protein sequence ID" value="MBC2293760.1"/>
    <property type="molecule type" value="Genomic_DNA"/>
</dbReference>
<proteinExistence type="predicted"/>
<gene>
    <name evidence="1" type="ORF">HCC36_11020</name>
</gene>
<protein>
    <submittedName>
        <fullName evidence="1">Minor capsid protein</fullName>
    </submittedName>
</protein>
<evidence type="ECO:0000313" key="2">
    <source>
        <dbReference type="Proteomes" id="UP000543005"/>
    </source>
</evidence>
<name>A0A842GAC8_9LIST</name>
<dbReference type="RefSeq" id="WP_185629526.1">
    <property type="nucleotide sequence ID" value="NZ_JAARZT010000020.1"/>
</dbReference>
<comment type="caution">
    <text evidence="1">The sequence shown here is derived from an EMBL/GenBank/DDBJ whole genome shotgun (WGS) entry which is preliminary data.</text>
</comment>
<dbReference type="InterPro" id="IPR019612">
    <property type="entry name" value="Minor_capsid_put"/>
</dbReference>
<reference evidence="1 2" key="1">
    <citation type="submission" date="2020-03" db="EMBL/GenBank/DDBJ databases">
        <title>Soil Listeria distribution.</title>
        <authorList>
            <person name="Liao J."/>
            <person name="Wiedmann M."/>
        </authorList>
    </citation>
    <scope>NUCLEOTIDE SEQUENCE [LARGE SCALE GENOMIC DNA]</scope>
    <source>
        <strain evidence="1 2">FSL L7-0051</strain>
    </source>
</reference>
<organism evidence="1 2">
    <name type="scientific">Listeria booriae</name>
    <dbReference type="NCBI Taxonomy" id="1552123"/>
    <lineage>
        <taxon>Bacteria</taxon>
        <taxon>Bacillati</taxon>
        <taxon>Bacillota</taxon>
        <taxon>Bacilli</taxon>
        <taxon>Bacillales</taxon>
        <taxon>Listeriaceae</taxon>
        <taxon>Listeria</taxon>
    </lineage>
</organism>
<dbReference type="Pfam" id="PF10665">
    <property type="entry name" value="Minor_capsid_1"/>
    <property type="match status" value="1"/>
</dbReference>
<sequence length="110" mass="12676">MVRPIQRRLLPHSVGYREYITQGKHGEEWKDSIPITRVRVEPTNKVVTSSEGDEIQSNTRIFIDRVNSNPAFELAEKSKIIFDNKEYVVASVATLYASSAQVHHWEVYCN</sequence>
<accession>A0A842GAC8</accession>
<dbReference type="Proteomes" id="UP000543005">
    <property type="component" value="Unassembled WGS sequence"/>
</dbReference>